<name>A0A286F6D4_9BACT</name>
<reference evidence="3" key="1">
    <citation type="submission" date="2017-09" db="EMBL/GenBank/DDBJ databases">
        <authorList>
            <person name="Varghese N."/>
            <person name="Submissions S."/>
        </authorList>
    </citation>
    <scope>NUCLEOTIDE SEQUENCE [LARGE SCALE GENOMIC DNA]</scope>
    <source>
        <strain evidence="3">DSM 29961</strain>
    </source>
</reference>
<proteinExistence type="predicted"/>
<protein>
    <submittedName>
        <fullName evidence="2">Phytoene dehydrogenase-related protein</fullName>
    </submittedName>
</protein>
<dbReference type="OrthoDB" id="9767561at2"/>
<dbReference type="GO" id="GO:0016491">
    <property type="term" value="F:oxidoreductase activity"/>
    <property type="evidence" value="ECO:0007669"/>
    <property type="project" value="InterPro"/>
</dbReference>
<dbReference type="InterPro" id="IPR036188">
    <property type="entry name" value="FAD/NAD-bd_sf"/>
</dbReference>
<dbReference type="Proteomes" id="UP000219452">
    <property type="component" value="Unassembled WGS sequence"/>
</dbReference>
<accession>A0A286F6D4</accession>
<evidence type="ECO:0000313" key="2">
    <source>
        <dbReference type="EMBL" id="SOD78768.1"/>
    </source>
</evidence>
<sequence>MSPDSSSSGNGATGKPVLIVGAGMAGLTCAVYLKQAGIEAIVLEAADGVGGRVRTDTVDGFRLDRGFQILLTAYPETKRLLNYNALDLQYFRSGALIHHQTPTPEWMTLLNPFQEPLSIFKTLASPVGTFADKLRIMELLRRTQELPIDELFRQTPVTTLDFLLSMGFSGQMIERFFRPFFGGVFLEDVLTTSSNFFEFCFRMFFIGGAAIPANGIEAIPNQLASRLAPGQIRLQTPVKRIEGNTVHLNSGETLTGQAVVLAVDAAQAAQLTGRPLPTEQAFNHTTCTYFAVGPQQFTKRPPEEKLLLLNTHRSSAVHNVAILTDVASTYAPAGQTLISVSTQGLVLLDEAALTAKIRTELVNWFGEGVHQWRHLKTYHLPHALPAYTPEQAGNDAHRQPLKLSDSLYQCGDQTAYPSLNAAMQTGRQVAEMFVS</sequence>
<dbReference type="Pfam" id="PF01593">
    <property type="entry name" value="Amino_oxidase"/>
    <property type="match status" value="1"/>
</dbReference>
<dbReference type="SUPFAM" id="SSF51905">
    <property type="entry name" value="FAD/NAD(P)-binding domain"/>
    <property type="match status" value="1"/>
</dbReference>
<dbReference type="Gene3D" id="3.90.660.20">
    <property type="entry name" value="Protoporphyrinogen oxidase, mitochondrial, domain 2"/>
    <property type="match status" value="1"/>
</dbReference>
<organism evidence="2 3">
    <name type="scientific">Spirosoma fluviale</name>
    <dbReference type="NCBI Taxonomy" id="1597977"/>
    <lineage>
        <taxon>Bacteria</taxon>
        <taxon>Pseudomonadati</taxon>
        <taxon>Bacteroidota</taxon>
        <taxon>Cytophagia</taxon>
        <taxon>Cytophagales</taxon>
        <taxon>Cytophagaceae</taxon>
        <taxon>Spirosoma</taxon>
    </lineage>
</organism>
<dbReference type="EMBL" id="OCNH01000001">
    <property type="protein sequence ID" value="SOD78768.1"/>
    <property type="molecule type" value="Genomic_DNA"/>
</dbReference>
<evidence type="ECO:0000259" key="1">
    <source>
        <dbReference type="Pfam" id="PF01593"/>
    </source>
</evidence>
<gene>
    <name evidence="2" type="ORF">SAMN06269250_0631</name>
</gene>
<dbReference type="Gene3D" id="3.50.50.60">
    <property type="entry name" value="FAD/NAD(P)-binding domain"/>
    <property type="match status" value="1"/>
</dbReference>
<keyword evidence="3" id="KW-1185">Reference proteome</keyword>
<dbReference type="InterPro" id="IPR002937">
    <property type="entry name" value="Amino_oxidase"/>
</dbReference>
<dbReference type="RefSeq" id="WP_097124336.1">
    <property type="nucleotide sequence ID" value="NZ_OCNH01000001.1"/>
</dbReference>
<dbReference type="Gene3D" id="1.10.3110.10">
    <property type="entry name" value="protoporphyrinogen ix oxidase, domain 3"/>
    <property type="match status" value="1"/>
</dbReference>
<evidence type="ECO:0000313" key="3">
    <source>
        <dbReference type="Proteomes" id="UP000219452"/>
    </source>
</evidence>
<dbReference type="PANTHER" id="PTHR42841">
    <property type="entry name" value="AMINE OXIDASE"/>
    <property type="match status" value="1"/>
</dbReference>
<feature type="domain" description="Amine oxidase" evidence="1">
    <location>
        <begin position="24"/>
        <end position="431"/>
    </location>
</feature>
<dbReference type="PRINTS" id="PR00469">
    <property type="entry name" value="PNDRDTASEII"/>
</dbReference>
<dbReference type="AlphaFoldDB" id="A0A286F6D4"/>